<evidence type="ECO:0000313" key="2">
    <source>
        <dbReference type="EMBL" id="CAB4217067.1"/>
    </source>
</evidence>
<proteinExistence type="predicted"/>
<evidence type="ECO:0000313" key="1">
    <source>
        <dbReference type="EMBL" id="CAB4185959.1"/>
    </source>
</evidence>
<protein>
    <submittedName>
        <fullName evidence="1">Uncharacterized protein</fullName>
    </submittedName>
</protein>
<organism evidence="1">
    <name type="scientific">uncultured Caudovirales phage</name>
    <dbReference type="NCBI Taxonomy" id="2100421"/>
    <lineage>
        <taxon>Viruses</taxon>
        <taxon>Duplodnaviria</taxon>
        <taxon>Heunggongvirae</taxon>
        <taxon>Uroviricota</taxon>
        <taxon>Caudoviricetes</taxon>
        <taxon>Peduoviridae</taxon>
        <taxon>Maltschvirus</taxon>
        <taxon>Maltschvirus maltsch</taxon>
    </lineage>
</organism>
<sequence>MWIVLLTRVTTKGYTQHTTLNELDGSLRQFDDAADANTAGHDLLNTKGSKVVWYEVKRIY</sequence>
<dbReference type="EMBL" id="LR797083">
    <property type="protein sequence ID" value="CAB4185959.1"/>
    <property type="molecule type" value="Genomic_DNA"/>
</dbReference>
<dbReference type="EMBL" id="LR797439">
    <property type="protein sequence ID" value="CAB4217067.1"/>
    <property type="molecule type" value="Genomic_DNA"/>
</dbReference>
<reference evidence="1" key="1">
    <citation type="submission" date="2020-05" db="EMBL/GenBank/DDBJ databases">
        <authorList>
            <person name="Chiriac C."/>
            <person name="Salcher M."/>
            <person name="Ghai R."/>
            <person name="Kavagutti S V."/>
        </authorList>
    </citation>
    <scope>NUCLEOTIDE SEQUENCE</scope>
</reference>
<accession>A0A6J5QMR9</accession>
<name>A0A6J5QMR9_9CAUD</name>
<gene>
    <name evidence="1" type="ORF">UFOVP1143_18</name>
    <name evidence="2" type="ORF">UFOVP1504_12</name>
</gene>